<reference evidence="2" key="1">
    <citation type="submission" date="2016-06" db="EMBL/GenBank/DDBJ databases">
        <title>Parallel loss of symbiosis genes in relatives of nitrogen-fixing non-legume Parasponia.</title>
        <authorList>
            <person name="Van Velzen R."/>
            <person name="Holmer R."/>
            <person name="Bu F."/>
            <person name="Rutten L."/>
            <person name="Van Zeijl A."/>
            <person name="Liu W."/>
            <person name="Santuari L."/>
            <person name="Cao Q."/>
            <person name="Sharma T."/>
            <person name="Shen D."/>
            <person name="Roswanjaya Y."/>
            <person name="Wardhani T."/>
            <person name="Kalhor M.S."/>
            <person name="Jansen J."/>
            <person name="Van den Hoogen J."/>
            <person name="Gungor B."/>
            <person name="Hartog M."/>
            <person name="Hontelez J."/>
            <person name="Verver J."/>
            <person name="Yang W.-C."/>
            <person name="Schijlen E."/>
            <person name="Repin R."/>
            <person name="Schilthuizen M."/>
            <person name="Schranz E."/>
            <person name="Heidstra R."/>
            <person name="Miyata K."/>
            <person name="Fedorova E."/>
            <person name="Kohlen W."/>
            <person name="Bisseling T."/>
            <person name="Smit S."/>
            <person name="Geurts R."/>
        </authorList>
    </citation>
    <scope>NUCLEOTIDE SEQUENCE [LARGE SCALE GENOMIC DNA]</scope>
    <source>
        <strain evidence="2">cv. WU1-14</strain>
    </source>
</reference>
<name>A0A2P5AYF2_PARAD</name>
<gene>
    <name evidence="1" type="ORF">PanWU01x14_289020</name>
</gene>
<evidence type="ECO:0000313" key="1">
    <source>
        <dbReference type="EMBL" id="PON41548.1"/>
    </source>
</evidence>
<dbReference type="EMBL" id="JXTB01000413">
    <property type="protein sequence ID" value="PON41548.1"/>
    <property type="molecule type" value="Genomic_DNA"/>
</dbReference>
<dbReference type="OrthoDB" id="10289685at2759"/>
<dbReference type="AlphaFoldDB" id="A0A2P5AYF2"/>
<protein>
    <submittedName>
        <fullName evidence="1">Uncharacterized protein</fullName>
    </submittedName>
</protein>
<accession>A0A2P5AYF2</accession>
<proteinExistence type="predicted"/>
<evidence type="ECO:0000313" key="2">
    <source>
        <dbReference type="Proteomes" id="UP000237105"/>
    </source>
</evidence>
<organism evidence="1 2">
    <name type="scientific">Parasponia andersonii</name>
    <name type="common">Sponia andersonii</name>
    <dbReference type="NCBI Taxonomy" id="3476"/>
    <lineage>
        <taxon>Eukaryota</taxon>
        <taxon>Viridiplantae</taxon>
        <taxon>Streptophyta</taxon>
        <taxon>Embryophyta</taxon>
        <taxon>Tracheophyta</taxon>
        <taxon>Spermatophyta</taxon>
        <taxon>Magnoliopsida</taxon>
        <taxon>eudicotyledons</taxon>
        <taxon>Gunneridae</taxon>
        <taxon>Pentapetalae</taxon>
        <taxon>rosids</taxon>
        <taxon>fabids</taxon>
        <taxon>Rosales</taxon>
        <taxon>Cannabaceae</taxon>
        <taxon>Parasponia</taxon>
    </lineage>
</organism>
<keyword evidence="2" id="KW-1185">Reference proteome</keyword>
<dbReference type="Proteomes" id="UP000237105">
    <property type="component" value="Unassembled WGS sequence"/>
</dbReference>
<comment type="caution">
    <text evidence="1">The sequence shown here is derived from an EMBL/GenBank/DDBJ whole genome shotgun (WGS) entry which is preliminary data.</text>
</comment>
<sequence length="107" mass="11834">MSIKLLPMKTSDSNPLLMAYPWISLPLITSTYSANIGRTLDKVNESGFRFAFPISLSTDKASLYIPFCAFPAITVFQETTSLFGMISKTFLTLSICTTLLASQYALF</sequence>